<dbReference type="InterPro" id="IPR005162">
    <property type="entry name" value="Retrotrans_gag_dom"/>
</dbReference>
<evidence type="ECO:0000256" key="7">
    <source>
        <dbReference type="SAM" id="Phobius"/>
    </source>
</evidence>
<evidence type="ECO:0000259" key="8">
    <source>
        <dbReference type="Pfam" id="PF00078"/>
    </source>
</evidence>
<feature type="compositionally biased region" description="Low complexity" evidence="6">
    <location>
        <begin position="147"/>
        <end position="156"/>
    </location>
</feature>
<evidence type="ECO:0000259" key="10">
    <source>
        <dbReference type="Pfam" id="PF17919"/>
    </source>
</evidence>
<feature type="domain" description="Reverse transcriptase/retrotransposon-derived protein RNase H-like" evidence="10">
    <location>
        <begin position="1420"/>
        <end position="1522"/>
    </location>
</feature>
<dbReference type="InterPro" id="IPR021109">
    <property type="entry name" value="Peptidase_aspartic_dom_sf"/>
</dbReference>
<evidence type="ECO:0000256" key="6">
    <source>
        <dbReference type="SAM" id="MobiDB-lite"/>
    </source>
</evidence>
<evidence type="ECO:0000259" key="9">
    <source>
        <dbReference type="Pfam" id="PF03732"/>
    </source>
</evidence>
<dbReference type="InterPro" id="IPR050951">
    <property type="entry name" value="Retrovirus_Pol_polyprotein"/>
</dbReference>
<feature type="region of interest" description="Disordered" evidence="6">
    <location>
        <begin position="316"/>
        <end position="352"/>
    </location>
</feature>
<dbReference type="InterPro" id="IPR043502">
    <property type="entry name" value="DNA/RNA_pol_sf"/>
</dbReference>
<feature type="region of interest" description="Disordered" evidence="6">
    <location>
        <begin position="366"/>
        <end position="398"/>
    </location>
</feature>
<keyword evidence="5" id="KW-0511">Multifunctional enzyme</keyword>
<dbReference type="InterPro" id="IPR041577">
    <property type="entry name" value="RT_RNaseH_2"/>
</dbReference>
<dbReference type="PANTHER" id="PTHR37984:SF5">
    <property type="entry name" value="PROTEIN NYNRIN-LIKE"/>
    <property type="match status" value="1"/>
</dbReference>
<feature type="compositionally biased region" description="Polar residues" evidence="6">
    <location>
        <begin position="712"/>
        <end position="728"/>
    </location>
</feature>
<proteinExistence type="predicted"/>
<feature type="compositionally biased region" description="Low complexity" evidence="6">
    <location>
        <begin position="316"/>
        <end position="331"/>
    </location>
</feature>
<evidence type="ECO:0000256" key="4">
    <source>
        <dbReference type="ARBA" id="ARBA00022759"/>
    </source>
</evidence>
<dbReference type="Gene3D" id="2.40.70.10">
    <property type="entry name" value="Acid Proteases"/>
    <property type="match status" value="1"/>
</dbReference>
<protein>
    <submittedName>
        <fullName evidence="11">Uncharacterized protein</fullName>
    </submittedName>
</protein>
<evidence type="ECO:0000256" key="5">
    <source>
        <dbReference type="ARBA" id="ARBA00023268"/>
    </source>
</evidence>
<dbReference type="CDD" id="cd00303">
    <property type="entry name" value="retropepsin_like"/>
    <property type="match status" value="1"/>
</dbReference>
<dbReference type="Gene3D" id="3.30.70.270">
    <property type="match status" value="2"/>
</dbReference>
<dbReference type="Pfam" id="PF17919">
    <property type="entry name" value="RT_RNaseH_2"/>
    <property type="match status" value="1"/>
</dbReference>
<dbReference type="PANTHER" id="PTHR37984">
    <property type="entry name" value="PROTEIN CBG26694"/>
    <property type="match status" value="1"/>
</dbReference>
<feature type="region of interest" description="Disordered" evidence="6">
    <location>
        <begin position="132"/>
        <end position="159"/>
    </location>
</feature>
<keyword evidence="7" id="KW-1133">Transmembrane helix</keyword>
<dbReference type="GO" id="GO:0004519">
    <property type="term" value="F:endonuclease activity"/>
    <property type="evidence" value="ECO:0007669"/>
    <property type="project" value="UniProtKB-KW"/>
</dbReference>
<feature type="compositionally biased region" description="Polar residues" evidence="6">
    <location>
        <begin position="332"/>
        <end position="341"/>
    </location>
</feature>
<feature type="domain" description="Retrotransposon gag" evidence="9">
    <location>
        <begin position="547"/>
        <end position="635"/>
    </location>
</feature>
<evidence type="ECO:0000256" key="2">
    <source>
        <dbReference type="ARBA" id="ARBA00022695"/>
    </source>
</evidence>
<reference evidence="11" key="1">
    <citation type="submission" date="2023-07" db="EMBL/GenBank/DDBJ databases">
        <title>A chromosome-level genome assembly of Lolium multiflorum.</title>
        <authorList>
            <person name="Chen Y."/>
            <person name="Copetti D."/>
            <person name="Kolliker R."/>
            <person name="Studer B."/>
        </authorList>
    </citation>
    <scope>NUCLEOTIDE SEQUENCE</scope>
    <source>
        <strain evidence="11">02402/16</strain>
        <tissue evidence="11">Leaf</tissue>
    </source>
</reference>
<keyword evidence="3" id="KW-0540">Nuclease</keyword>
<feature type="region of interest" description="Disordered" evidence="6">
    <location>
        <begin position="796"/>
        <end position="822"/>
    </location>
</feature>
<organism evidence="11 12">
    <name type="scientific">Lolium multiflorum</name>
    <name type="common">Italian ryegrass</name>
    <name type="synonym">Lolium perenne subsp. multiflorum</name>
    <dbReference type="NCBI Taxonomy" id="4521"/>
    <lineage>
        <taxon>Eukaryota</taxon>
        <taxon>Viridiplantae</taxon>
        <taxon>Streptophyta</taxon>
        <taxon>Embryophyta</taxon>
        <taxon>Tracheophyta</taxon>
        <taxon>Spermatophyta</taxon>
        <taxon>Magnoliopsida</taxon>
        <taxon>Liliopsida</taxon>
        <taxon>Poales</taxon>
        <taxon>Poaceae</taxon>
        <taxon>BOP clade</taxon>
        <taxon>Pooideae</taxon>
        <taxon>Poodae</taxon>
        <taxon>Poeae</taxon>
        <taxon>Poeae Chloroplast Group 2 (Poeae type)</taxon>
        <taxon>Loliodinae</taxon>
        <taxon>Loliinae</taxon>
        <taxon>Lolium</taxon>
    </lineage>
</organism>
<dbReference type="Proteomes" id="UP001231189">
    <property type="component" value="Unassembled WGS sequence"/>
</dbReference>
<name>A0AAD8QLU8_LOLMU</name>
<dbReference type="Gene3D" id="3.10.10.10">
    <property type="entry name" value="HIV Type 1 Reverse Transcriptase, subunit A, domain 1"/>
    <property type="match status" value="1"/>
</dbReference>
<keyword evidence="4" id="KW-0255">Endonuclease</keyword>
<keyword evidence="4" id="KW-0378">Hydrolase</keyword>
<accession>A0AAD8QLU8</accession>
<evidence type="ECO:0000256" key="3">
    <source>
        <dbReference type="ARBA" id="ARBA00022722"/>
    </source>
</evidence>
<dbReference type="InterPro" id="IPR043128">
    <property type="entry name" value="Rev_trsase/Diguanyl_cyclase"/>
</dbReference>
<dbReference type="EMBL" id="JAUUTY010000007">
    <property type="protein sequence ID" value="KAK1605250.1"/>
    <property type="molecule type" value="Genomic_DNA"/>
</dbReference>
<dbReference type="GO" id="GO:0016779">
    <property type="term" value="F:nucleotidyltransferase activity"/>
    <property type="evidence" value="ECO:0007669"/>
    <property type="project" value="UniProtKB-KW"/>
</dbReference>
<keyword evidence="7" id="KW-0472">Membrane</keyword>
<evidence type="ECO:0000313" key="11">
    <source>
        <dbReference type="EMBL" id="KAK1605250.1"/>
    </source>
</evidence>
<keyword evidence="12" id="KW-1185">Reference proteome</keyword>
<dbReference type="SUPFAM" id="SSF56672">
    <property type="entry name" value="DNA/RNA polymerases"/>
    <property type="match status" value="1"/>
</dbReference>
<sequence length="1725" mass="192002">MASVCSPRRQLAPTVGHEVALDGVHIRAGVLEISGERTVSALVQRIYAMDFINDNAGCFANGGVFPKNGRIIEFGSHRVYFGTVPVRQRLSPVLVAPDPPRWLCAGRAAGSVEVMMTGVAGAGKEVAAEGAGRAVSTRAAKPPLERGAGAAGASSAPPETPLQAAMNVLATPIAQNIDPAAAQAELEAQRQKMLESGKDIVRAQRELNLTVREYNAAHGFASVSAHAARMPENRLKARNLDQDLRKEILTGKSASASVSIVEKPKYSSPDKTIKAAKAAVELCESLSGEALVKQQERVRELLETIEQQNAEQLAKLNKAAASKSARSTKNAGSKSHGQASSPHPDRRREKEVNAQQMTVYDPVLAGKQQAGQHDAGRKSQGAERGYARGYAGNNHAGRYETGQNYRAARAAYDEEEIDPPRYRQARAAVPECYDEADSARPAAYRNPLGERLGERYLPERDARHRLDRVYLSEMIEEEGPPGPKCFGPRIMKEKPPVRNFMLPRDTKTYDGTTKPEDWLADYVTAVYVAGGGGTVAGGGNRRWAVRIIPSFLVGPARIWLNNLPAGSINGWLDFEEAFVSNFSSTYQRPNRPQQLALCVQRPNETDRDYLARWNTTRNSCEGVIEAQAIAWFSSGCRRGSPLWQKLQRNMPTTLAEMIRVADSYALGDPTQPAVQPEPEQLRHEQHRDNRNNKRREDFPDRRYGPQQVAAVQENSEASGSQRQKTGSQPWAGPKKQWVEKKPWVQKRNWQEPAKYTMEAAMDQPCRWHTPNPAHPSNHLTKDCTWTKYLMQKGTVKDAQPPQDMPRQQQLPPPPPLTGANALPVQPNRQQYQQVNRVEQNDNQPPPPAPLGRNVYEDPHLCCVVFVTEPTDRQSVHRRSMEVNAVMPAVPKYMMWSNQEITWSSKDHPKIMPNPGGYALVVDPIMKGPQTRVKFSKVLIDNGSSINIMYKHTMHTLGITENMLQPTRTTFHGIVPGLSCAPIGKVRVDVAFGGRDNCRVENLEFEVVDLDSPYHALLGRPALAAFMATTHTAYLKMKMPAPRGPLTVVGNYKISLETASAGSNLAESLVIAEEKKRMQTAVALAQSSQMSLAAMSENMGSPAFKPTNETKDIVLDPAYPERTVRIGVPRELAEHSLNVRKDAKPVRQPLRRFAEDRRKIIGEEVTKLLVAGFIVEVTHTEWLANPVMVEKKKDENLEAKAPKVWRMCIDYTNLNKACPRDPFPLPRIDQVIDSTAGCELLSFLDAYSGFHQIPLKKEDQIKTAFITPHGAYCYVTMPFGLRNAGATYQRCMQKCLFDQIGKNVQVYVDDIVIKTKVKNTLIDDIRQTFDNLRRFRMKLNPAKCTFGVPAGKLLGFLVSSRGIEVNPVKIRAIERMAIPRELKDVQKFTGSLASLSRFVSRLGEKALPLYALMKKSDTFVWTPQADAAFKELKTMLATAPILASPLEREPMLLYIAATNRVVSVVVVVEREEEGKTVQRPVYYLSEVLSLSKQNYPHFQKMTYGVYMAATKLKHYFEEHPMKVVSEAPISDIMCNKDASGRIAKWAIQISPYVPVYERRDAIKSQALADFLVDWAEMQYKPPDQRIEYWKMHFDGSKLKEGLGAGVVLTSPKGDHLRQTSERGSSSSRSIGCSVTSLNIFRGSSTGLRSFRRRVLGSFTFISLVFFFLIAEVVLDARRGWDEGADLGILSEPVCPVLPLRGERRVCVRGSIRAHTLESIQVKSRIP</sequence>
<dbReference type="Pfam" id="PF03732">
    <property type="entry name" value="Retrotrans_gag"/>
    <property type="match status" value="1"/>
</dbReference>
<feature type="domain" description="Reverse transcriptase" evidence="8">
    <location>
        <begin position="1193"/>
        <end position="1355"/>
    </location>
</feature>
<feature type="compositionally biased region" description="Low complexity" evidence="6">
    <location>
        <begin position="382"/>
        <end position="392"/>
    </location>
</feature>
<feature type="compositionally biased region" description="Basic and acidic residues" evidence="6">
    <location>
        <begin position="679"/>
        <end position="703"/>
    </location>
</feature>
<dbReference type="CDD" id="cd01647">
    <property type="entry name" value="RT_LTR"/>
    <property type="match status" value="1"/>
</dbReference>
<comment type="caution">
    <text evidence="11">The sequence shown here is derived from an EMBL/GenBank/DDBJ whole genome shotgun (WGS) entry which is preliminary data.</text>
</comment>
<evidence type="ECO:0000313" key="12">
    <source>
        <dbReference type="Proteomes" id="UP001231189"/>
    </source>
</evidence>
<gene>
    <name evidence="11" type="ORF">QYE76_028923</name>
</gene>
<feature type="compositionally biased region" description="Basic and acidic residues" evidence="6">
    <location>
        <begin position="343"/>
        <end position="352"/>
    </location>
</feature>
<keyword evidence="7" id="KW-0812">Transmembrane</keyword>
<dbReference type="InterPro" id="IPR000477">
    <property type="entry name" value="RT_dom"/>
</dbReference>
<feature type="transmembrane region" description="Helical" evidence="7">
    <location>
        <begin position="1653"/>
        <end position="1673"/>
    </location>
</feature>
<evidence type="ECO:0000256" key="1">
    <source>
        <dbReference type="ARBA" id="ARBA00022679"/>
    </source>
</evidence>
<keyword evidence="1" id="KW-0808">Transferase</keyword>
<dbReference type="Pfam" id="PF00078">
    <property type="entry name" value="RVT_1"/>
    <property type="match status" value="1"/>
</dbReference>
<feature type="region of interest" description="Disordered" evidence="6">
    <location>
        <begin position="667"/>
        <end position="743"/>
    </location>
</feature>
<feature type="compositionally biased region" description="Low complexity" evidence="6">
    <location>
        <begin position="799"/>
        <end position="809"/>
    </location>
</feature>
<keyword evidence="2" id="KW-0548">Nucleotidyltransferase</keyword>